<evidence type="ECO:0000313" key="2">
    <source>
        <dbReference type="EMBL" id="MEQ2687763.1"/>
    </source>
</evidence>
<dbReference type="Proteomes" id="UP001439984">
    <property type="component" value="Unassembled WGS sequence"/>
</dbReference>
<sequence length="139" mass="15977">MKQNTGMSVSDWSSLVVMIVAICALVSPILTAACNNWHQRKMKQLEYEHQDKKWRLNREREMYEGYIRAAGAAVQAPTNENLKEYGSYSAIASYYAPKFVQINIRKMDELISLDGRLNEKVNLLNEVIESMKSIKYPQA</sequence>
<keyword evidence="1" id="KW-0472">Membrane</keyword>
<comment type="caution">
    <text evidence="2">The sequence shown here is derived from an EMBL/GenBank/DDBJ whole genome shotgun (WGS) entry which is preliminary data.</text>
</comment>
<organism evidence="2 3">
    <name type="scientific">Faecalibacterium longum</name>
    <dbReference type="NCBI Taxonomy" id="1851428"/>
    <lineage>
        <taxon>Bacteria</taxon>
        <taxon>Bacillati</taxon>
        <taxon>Bacillota</taxon>
        <taxon>Clostridia</taxon>
        <taxon>Eubacteriales</taxon>
        <taxon>Oscillospiraceae</taxon>
        <taxon>Faecalibacterium</taxon>
    </lineage>
</organism>
<protein>
    <submittedName>
        <fullName evidence="2">Uncharacterized protein</fullName>
    </submittedName>
</protein>
<dbReference type="PROSITE" id="PS51257">
    <property type="entry name" value="PROKAR_LIPOPROTEIN"/>
    <property type="match status" value="1"/>
</dbReference>
<reference evidence="2 3" key="1">
    <citation type="submission" date="2024-04" db="EMBL/GenBank/DDBJ databases">
        <title>Human intestinal bacterial collection.</title>
        <authorList>
            <person name="Pauvert C."/>
            <person name="Hitch T.C.A."/>
            <person name="Clavel T."/>
        </authorList>
    </citation>
    <scope>NUCLEOTIDE SEQUENCE [LARGE SCALE GENOMIC DNA]</scope>
    <source>
        <strain evidence="2 3">CLA-AA-H236</strain>
    </source>
</reference>
<evidence type="ECO:0000256" key="1">
    <source>
        <dbReference type="SAM" id="Phobius"/>
    </source>
</evidence>
<feature type="transmembrane region" description="Helical" evidence="1">
    <location>
        <begin position="12"/>
        <end position="34"/>
    </location>
</feature>
<proteinExistence type="predicted"/>
<dbReference type="EMBL" id="JBBNIB010000106">
    <property type="protein sequence ID" value="MEQ2687763.1"/>
    <property type="molecule type" value="Genomic_DNA"/>
</dbReference>
<keyword evidence="3" id="KW-1185">Reference proteome</keyword>
<keyword evidence="1" id="KW-1133">Transmembrane helix</keyword>
<gene>
    <name evidence="2" type="ORF">AAAU72_06170</name>
</gene>
<accession>A0ABV1ILQ3</accession>
<dbReference type="RefSeq" id="WP_227623315.1">
    <property type="nucleotide sequence ID" value="NZ_JBBNIB010000106.1"/>
</dbReference>
<name>A0ABV1ILQ3_9FIRM</name>
<evidence type="ECO:0000313" key="3">
    <source>
        <dbReference type="Proteomes" id="UP001439984"/>
    </source>
</evidence>
<keyword evidence="1" id="KW-0812">Transmembrane</keyword>